<gene>
    <name evidence="9" type="ORF">SAMN05660324_0994</name>
</gene>
<dbReference type="RefSeq" id="WP_091058969.1">
    <property type="nucleotide sequence ID" value="NZ_FNCF01000001.1"/>
</dbReference>
<dbReference type="PANTHER" id="PTHR30353:SF0">
    <property type="entry name" value="TRANSMEMBRANE PROTEIN"/>
    <property type="match status" value="1"/>
</dbReference>
<keyword evidence="3 7" id="KW-1003">Cell membrane</keyword>
<feature type="transmembrane region" description="Helical" evidence="7">
    <location>
        <begin position="170"/>
        <end position="188"/>
    </location>
</feature>
<dbReference type="Pfam" id="PF09335">
    <property type="entry name" value="VTT_dom"/>
    <property type="match status" value="1"/>
</dbReference>
<protein>
    <submittedName>
        <fullName evidence="9">Membrane-associated protein</fullName>
    </submittedName>
</protein>
<accession>A0A1G7NDE8</accession>
<dbReference type="OrthoDB" id="9813426at2"/>
<evidence type="ECO:0000313" key="10">
    <source>
        <dbReference type="Proteomes" id="UP000198863"/>
    </source>
</evidence>
<evidence type="ECO:0000256" key="5">
    <source>
        <dbReference type="ARBA" id="ARBA00022989"/>
    </source>
</evidence>
<comment type="similarity">
    <text evidence="2 7">Belongs to the DedA family.</text>
</comment>
<keyword evidence="10" id="KW-1185">Reference proteome</keyword>
<evidence type="ECO:0000313" key="9">
    <source>
        <dbReference type="EMBL" id="SDF72088.1"/>
    </source>
</evidence>
<sequence length="202" mass="20755">MDDILHALASAPRGTGLAVIAVVLVAEAAFLVGMLLPGSTAALAAGWLAVNRGFPLLLVIAVVTAATVVGAHLSWWRGAHSDAPLKARGKVRSLLSKVFRGLREHPLVAVAVAQCVAGTRTLTPRAAAAAGVPYRRFAVAQFAGAVVWASVLVTSGTTAANLMPPLDPDVYVAVPLVVGVAVLVLLAAKLVRRRRGARLVTA</sequence>
<dbReference type="GO" id="GO:0005886">
    <property type="term" value="C:plasma membrane"/>
    <property type="evidence" value="ECO:0007669"/>
    <property type="project" value="UniProtKB-SubCell"/>
</dbReference>
<dbReference type="Proteomes" id="UP000198863">
    <property type="component" value="Unassembled WGS sequence"/>
</dbReference>
<reference evidence="10" key="1">
    <citation type="submission" date="2016-10" db="EMBL/GenBank/DDBJ databases">
        <authorList>
            <person name="Varghese N."/>
            <person name="Submissions S."/>
        </authorList>
    </citation>
    <scope>NUCLEOTIDE SEQUENCE [LARGE SCALE GENOMIC DNA]</scope>
    <source>
        <strain evidence="10">DSM 44526</strain>
    </source>
</reference>
<feature type="transmembrane region" description="Helical" evidence="7">
    <location>
        <begin position="16"/>
        <end position="36"/>
    </location>
</feature>
<evidence type="ECO:0000259" key="8">
    <source>
        <dbReference type="Pfam" id="PF09335"/>
    </source>
</evidence>
<dbReference type="EMBL" id="FNCF01000001">
    <property type="protein sequence ID" value="SDF72088.1"/>
    <property type="molecule type" value="Genomic_DNA"/>
</dbReference>
<keyword evidence="5 7" id="KW-1133">Transmembrane helix</keyword>
<dbReference type="InterPro" id="IPR032816">
    <property type="entry name" value="VTT_dom"/>
</dbReference>
<evidence type="ECO:0000256" key="1">
    <source>
        <dbReference type="ARBA" id="ARBA00004651"/>
    </source>
</evidence>
<organism evidence="9 10">
    <name type="scientific">Klenkia brasiliensis</name>
    <dbReference type="NCBI Taxonomy" id="333142"/>
    <lineage>
        <taxon>Bacteria</taxon>
        <taxon>Bacillati</taxon>
        <taxon>Actinomycetota</taxon>
        <taxon>Actinomycetes</taxon>
        <taxon>Geodermatophilales</taxon>
        <taxon>Geodermatophilaceae</taxon>
        <taxon>Klenkia</taxon>
    </lineage>
</organism>
<comment type="subcellular location">
    <subcellularLocation>
        <location evidence="1 7">Cell membrane</location>
        <topology evidence="1 7">Multi-pass membrane protein</topology>
    </subcellularLocation>
</comment>
<keyword evidence="6 7" id="KW-0472">Membrane</keyword>
<name>A0A1G7NDE8_9ACTN</name>
<dbReference type="PANTHER" id="PTHR30353">
    <property type="entry name" value="INNER MEMBRANE PROTEIN DEDA-RELATED"/>
    <property type="match status" value="1"/>
</dbReference>
<feature type="transmembrane region" description="Helical" evidence="7">
    <location>
        <begin position="142"/>
        <end position="164"/>
    </location>
</feature>
<evidence type="ECO:0000256" key="7">
    <source>
        <dbReference type="RuleBase" id="RU367016"/>
    </source>
</evidence>
<feature type="transmembrane region" description="Helical" evidence="7">
    <location>
        <begin position="56"/>
        <end position="76"/>
    </location>
</feature>
<evidence type="ECO:0000256" key="3">
    <source>
        <dbReference type="ARBA" id="ARBA00022475"/>
    </source>
</evidence>
<evidence type="ECO:0000256" key="2">
    <source>
        <dbReference type="ARBA" id="ARBA00010792"/>
    </source>
</evidence>
<feature type="domain" description="VTT" evidence="8">
    <location>
        <begin position="36"/>
        <end position="157"/>
    </location>
</feature>
<evidence type="ECO:0000256" key="4">
    <source>
        <dbReference type="ARBA" id="ARBA00022692"/>
    </source>
</evidence>
<dbReference type="InterPro" id="IPR032818">
    <property type="entry name" value="DedA-like"/>
</dbReference>
<keyword evidence="4 7" id="KW-0812">Transmembrane</keyword>
<dbReference type="AlphaFoldDB" id="A0A1G7NDE8"/>
<evidence type="ECO:0000256" key="6">
    <source>
        <dbReference type="ARBA" id="ARBA00023136"/>
    </source>
</evidence>
<proteinExistence type="inferred from homology"/>